<protein>
    <submittedName>
        <fullName evidence="1">Carboxymuconolactone decarboxylase family protein</fullName>
    </submittedName>
</protein>
<comment type="caution">
    <text evidence="1">The sequence shown here is derived from an EMBL/GenBank/DDBJ whole genome shotgun (WGS) entry which is preliminary data.</text>
</comment>
<name>A0ACC5ZWU9_9RHOB</name>
<proteinExistence type="predicted"/>
<keyword evidence="2" id="KW-1185">Reference proteome</keyword>
<organism evidence="1 2">
    <name type="scientific">Lutimaribacter degradans</name>
    <dbReference type="NCBI Taxonomy" id="2945989"/>
    <lineage>
        <taxon>Bacteria</taxon>
        <taxon>Pseudomonadati</taxon>
        <taxon>Pseudomonadota</taxon>
        <taxon>Alphaproteobacteria</taxon>
        <taxon>Rhodobacterales</taxon>
        <taxon>Roseobacteraceae</taxon>
        <taxon>Lutimaribacter</taxon>
    </lineage>
</organism>
<gene>
    <name evidence="1" type="ORF">M8744_10885</name>
</gene>
<sequence>MSRGPLMSIEPVTLETAQPRARDLMETAKSNLGFVPNMYTYMGVQPSVLAGYMQTYADFRENSGFTPPEQEVVFLTISKVNGCDYCTAAHSMIADKKSGVPEDVLKALRAGEDLPDAKLAALSHFVESMVVSRGNPGKEAVDTFLDAGYSKDHVLGIVVAIACKTFSNYVNHLAGTPVDAAFADYKVD</sequence>
<dbReference type="EMBL" id="JAMQGO010000006">
    <property type="protein sequence ID" value="MCM2562648.1"/>
    <property type="molecule type" value="Genomic_DNA"/>
</dbReference>
<accession>A0ACC5ZWU9</accession>
<evidence type="ECO:0000313" key="2">
    <source>
        <dbReference type="Proteomes" id="UP001203036"/>
    </source>
</evidence>
<reference evidence="1" key="1">
    <citation type="submission" date="2022-06" db="EMBL/GenBank/DDBJ databases">
        <title>Lutimaribacter sp. EGI FJ00013, a novel bacterium isolated from a salt lake sediment enrichment.</title>
        <authorList>
            <person name="Gao L."/>
            <person name="Fang B.-Z."/>
            <person name="Li W.-J."/>
        </authorList>
    </citation>
    <scope>NUCLEOTIDE SEQUENCE</scope>
    <source>
        <strain evidence="1">EGI FJ00013</strain>
    </source>
</reference>
<evidence type="ECO:0000313" key="1">
    <source>
        <dbReference type="EMBL" id="MCM2562648.1"/>
    </source>
</evidence>
<dbReference type="Proteomes" id="UP001203036">
    <property type="component" value="Unassembled WGS sequence"/>
</dbReference>